<protein>
    <submittedName>
        <fullName evidence="10">Galactosylceramide sulfotransferase</fullName>
    </submittedName>
</protein>
<dbReference type="Gene3D" id="3.40.50.300">
    <property type="entry name" value="P-loop containing nucleotide triphosphate hydrolases"/>
    <property type="match status" value="1"/>
</dbReference>
<keyword evidence="8" id="KW-0472">Membrane</keyword>
<dbReference type="InterPro" id="IPR009729">
    <property type="entry name" value="Gal-3-0_sulfotransfrase"/>
</dbReference>
<dbReference type="GO" id="GO:0009247">
    <property type="term" value="P:glycolipid biosynthetic process"/>
    <property type="evidence" value="ECO:0007669"/>
    <property type="project" value="InterPro"/>
</dbReference>
<accession>A0A5B7EI95</accession>
<keyword evidence="7" id="KW-0333">Golgi apparatus</keyword>
<comment type="caution">
    <text evidence="10">The sequence shown here is derived from an EMBL/GenBank/DDBJ whole genome shotgun (WGS) entry which is preliminary data.</text>
</comment>
<dbReference type="Pfam" id="PF06990">
    <property type="entry name" value="Gal-3-0_sulfotr"/>
    <property type="match status" value="1"/>
</dbReference>
<dbReference type="PANTHER" id="PTHR14647">
    <property type="entry name" value="GALACTOSE-3-O-SULFOTRANSFERASE"/>
    <property type="match status" value="1"/>
</dbReference>
<evidence type="ECO:0000256" key="7">
    <source>
        <dbReference type="ARBA" id="ARBA00023034"/>
    </source>
</evidence>
<gene>
    <name evidence="10" type="primary">GAL3ST1_1</name>
    <name evidence="10" type="ORF">E2C01_026101</name>
</gene>
<name>A0A5B7EI95_PORTR</name>
<evidence type="ECO:0000256" key="3">
    <source>
        <dbReference type="ARBA" id="ARBA00022679"/>
    </source>
</evidence>
<dbReference type="EMBL" id="VSRR010002692">
    <property type="protein sequence ID" value="MPC32773.1"/>
    <property type="molecule type" value="Genomic_DNA"/>
</dbReference>
<comment type="similarity">
    <text evidence="2">Belongs to the galactose-3-O-sulfotransferase family.</text>
</comment>
<organism evidence="10 11">
    <name type="scientific">Portunus trituberculatus</name>
    <name type="common">Swimming crab</name>
    <name type="synonym">Neptunus trituberculatus</name>
    <dbReference type="NCBI Taxonomy" id="210409"/>
    <lineage>
        <taxon>Eukaryota</taxon>
        <taxon>Metazoa</taxon>
        <taxon>Ecdysozoa</taxon>
        <taxon>Arthropoda</taxon>
        <taxon>Crustacea</taxon>
        <taxon>Multicrustacea</taxon>
        <taxon>Malacostraca</taxon>
        <taxon>Eumalacostraca</taxon>
        <taxon>Eucarida</taxon>
        <taxon>Decapoda</taxon>
        <taxon>Pleocyemata</taxon>
        <taxon>Brachyura</taxon>
        <taxon>Eubrachyura</taxon>
        <taxon>Portunoidea</taxon>
        <taxon>Portunidae</taxon>
        <taxon>Portuninae</taxon>
        <taxon>Portunus</taxon>
    </lineage>
</organism>
<evidence type="ECO:0000256" key="5">
    <source>
        <dbReference type="ARBA" id="ARBA00022968"/>
    </source>
</evidence>
<dbReference type="AlphaFoldDB" id="A0A5B7EI95"/>
<dbReference type="GO" id="GO:0000139">
    <property type="term" value="C:Golgi membrane"/>
    <property type="evidence" value="ECO:0007669"/>
    <property type="project" value="UniProtKB-SubCell"/>
</dbReference>
<comment type="subcellular location">
    <subcellularLocation>
        <location evidence="1">Golgi apparatus membrane</location>
        <topology evidence="1">Single-pass type II membrane protein</topology>
    </subcellularLocation>
</comment>
<dbReference type="OrthoDB" id="514299at2759"/>
<proteinExistence type="inferred from homology"/>
<keyword evidence="5" id="KW-0735">Signal-anchor</keyword>
<sequence>MQADEQFGLVMVVERMEESLVLLADYLCWELSDMLVLDLNSLRNKFKKPLRQELRNILQKKLAPDYLIYRYFLKKFDQQVEAYGRDRMAVAVSRLRDMMAVLMDLCSFIKKNAPQLAGKYRPSSNKVEGFKANGDMCSLYTLPELSFLSLLRQKQRKEITIHKEPGGTLGLYRTSKQYLLRKSLGTSGLKHHYQCNIPLHQPILNWY</sequence>
<evidence type="ECO:0000256" key="6">
    <source>
        <dbReference type="ARBA" id="ARBA00022989"/>
    </source>
</evidence>
<evidence type="ECO:0000313" key="10">
    <source>
        <dbReference type="EMBL" id="MPC32773.1"/>
    </source>
</evidence>
<keyword evidence="9" id="KW-0325">Glycoprotein</keyword>
<evidence type="ECO:0000256" key="8">
    <source>
        <dbReference type="ARBA" id="ARBA00023136"/>
    </source>
</evidence>
<dbReference type="InterPro" id="IPR027417">
    <property type="entry name" value="P-loop_NTPase"/>
</dbReference>
<evidence type="ECO:0000256" key="9">
    <source>
        <dbReference type="ARBA" id="ARBA00023180"/>
    </source>
</evidence>
<evidence type="ECO:0000313" key="11">
    <source>
        <dbReference type="Proteomes" id="UP000324222"/>
    </source>
</evidence>
<keyword evidence="3 10" id="KW-0808">Transferase</keyword>
<dbReference type="PANTHER" id="PTHR14647:SF87">
    <property type="entry name" value="PUTATIVE-RELATED"/>
    <property type="match status" value="1"/>
</dbReference>
<dbReference type="GO" id="GO:0001733">
    <property type="term" value="F:galactosylceramide sulfotransferase activity"/>
    <property type="evidence" value="ECO:0007669"/>
    <property type="project" value="InterPro"/>
</dbReference>
<evidence type="ECO:0000256" key="1">
    <source>
        <dbReference type="ARBA" id="ARBA00004323"/>
    </source>
</evidence>
<dbReference type="Proteomes" id="UP000324222">
    <property type="component" value="Unassembled WGS sequence"/>
</dbReference>
<reference evidence="10 11" key="1">
    <citation type="submission" date="2019-05" db="EMBL/GenBank/DDBJ databases">
        <title>Another draft genome of Portunus trituberculatus and its Hox gene families provides insights of decapod evolution.</title>
        <authorList>
            <person name="Jeong J.-H."/>
            <person name="Song I."/>
            <person name="Kim S."/>
            <person name="Choi T."/>
            <person name="Kim D."/>
            <person name="Ryu S."/>
            <person name="Kim W."/>
        </authorList>
    </citation>
    <scope>NUCLEOTIDE SEQUENCE [LARGE SCALE GENOMIC DNA]</scope>
    <source>
        <tissue evidence="10">Muscle</tissue>
    </source>
</reference>
<evidence type="ECO:0000256" key="4">
    <source>
        <dbReference type="ARBA" id="ARBA00022692"/>
    </source>
</evidence>
<evidence type="ECO:0000256" key="2">
    <source>
        <dbReference type="ARBA" id="ARBA00008124"/>
    </source>
</evidence>
<keyword evidence="6" id="KW-1133">Transmembrane helix</keyword>
<keyword evidence="11" id="KW-1185">Reference proteome</keyword>
<keyword evidence="4" id="KW-0812">Transmembrane</keyword>